<protein>
    <submittedName>
        <fullName evidence="1">40235_t:CDS:1</fullName>
    </submittedName>
</protein>
<sequence>VESYMKWKKGVDPKKRRTDEDRIFKFICLAPRGMAVSPDMLFSDEFCPVYPDQKSIVFKVFATPRPNQRFCDEPYLLTSVNIGMKEIGKLTIELPDVHFKLDRSVEFGLKFGELLITATARNKKTDNVYSTTFQYAKSESHFEPAVN</sequence>
<dbReference type="EMBL" id="CAJVQB010059697">
    <property type="protein sequence ID" value="CAG8839084.1"/>
    <property type="molecule type" value="Genomic_DNA"/>
</dbReference>
<gene>
    <name evidence="1" type="ORF">GMARGA_LOCUS34289</name>
</gene>
<evidence type="ECO:0000313" key="1">
    <source>
        <dbReference type="EMBL" id="CAG8839084.1"/>
    </source>
</evidence>
<evidence type="ECO:0000313" key="2">
    <source>
        <dbReference type="Proteomes" id="UP000789901"/>
    </source>
</evidence>
<proteinExistence type="predicted"/>
<dbReference type="Proteomes" id="UP000789901">
    <property type="component" value="Unassembled WGS sequence"/>
</dbReference>
<organism evidence="1 2">
    <name type="scientific">Gigaspora margarita</name>
    <dbReference type="NCBI Taxonomy" id="4874"/>
    <lineage>
        <taxon>Eukaryota</taxon>
        <taxon>Fungi</taxon>
        <taxon>Fungi incertae sedis</taxon>
        <taxon>Mucoromycota</taxon>
        <taxon>Glomeromycotina</taxon>
        <taxon>Glomeromycetes</taxon>
        <taxon>Diversisporales</taxon>
        <taxon>Gigasporaceae</taxon>
        <taxon>Gigaspora</taxon>
    </lineage>
</organism>
<name>A0ABN7WRM2_GIGMA</name>
<reference evidence="1 2" key="1">
    <citation type="submission" date="2021-06" db="EMBL/GenBank/DDBJ databases">
        <authorList>
            <person name="Kallberg Y."/>
            <person name="Tangrot J."/>
            <person name="Rosling A."/>
        </authorList>
    </citation>
    <scope>NUCLEOTIDE SEQUENCE [LARGE SCALE GENOMIC DNA]</scope>
    <source>
        <strain evidence="1 2">120-4 pot B 10/14</strain>
    </source>
</reference>
<accession>A0ABN7WRM2</accession>
<comment type="caution">
    <text evidence="1">The sequence shown here is derived from an EMBL/GenBank/DDBJ whole genome shotgun (WGS) entry which is preliminary data.</text>
</comment>
<feature type="non-terminal residue" evidence="1">
    <location>
        <position position="1"/>
    </location>
</feature>
<keyword evidence="2" id="KW-1185">Reference proteome</keyword>